<evidence type="ECO:0000313" key="2">
    <source>
        <dbReference type="EMBL" id="THV20667.1"/>
    </source>
</evidence>
<keyword evidence="3" id="KW-1185">Reference proteome</keyword>
<comment type="caution">
    <text evidence="2">The sequence shown here is derived from an EMBL/GenBank/DDBJ whole genome shotgun (WGS) entry which is preliminary data.</text>
</comment>
<gene>
    <name evidence="2" type="ORF">FAA97_18920</name>
</gene>
<dbReference type="AlphaFoldDB" id="A0A4S8NT59"/>
<evidence type="ECO:0000313" key="3">
    <source>
        <dbReference type="Proteomes" id="UP000308828"/>
    </source>
</evidence>
<organism evidence="2 3">
    <name type="scientific">Peteryoungia ipomoeae</name>
    <dbReference type="NCBI Taxonomy" id="1210932"/>
    <lineage>
        <taxon>Bacteria</taxon>
        <taxon>Pseudomonadati</taxon>
        <taxon>Pseudomonadota</taxon>
        <taxon>Alphaproteobacteria</taxon>
        <taxon>Hyphomicrobiales</taxon>
        <taxon>Rhizobiaceae</taxon>
        <taxon>Peteryoungia</taxon>
    </lineage>
</organism>
<evidence type="ECO:0000256" key="1">
    <source>
        <dbReference type="SAM" id="MobiDB-lite"/>
    </source>
</evidence>
<dbReference type="Proteomes" id="UP000308828">
    <property type="component" value="Unassembled WGS sequence"/>
</dbReference>
<dbReference type="OrthoDB" id="9914804at2"/>
<proteinExistence type="predicted"/>
<name>A0A4S8NT59_9HYPH</name>
<feature type="region of interest" description="Disordered" evidence="1">
    <location>
        <begin position="209"/>
        <end position="233"/>
    </location>
</feature>
<sequence length="233" mass="24882">MQISQSTNTYSAKFAGSSSASGAKSADQGFGAFVNKHDYASKENGLFKTMLMDPSLQDNYVQRADGAYEIIADPEGSPVDTRIGTLRLLLQAQAAGPDADYEAVLRPFTANELDAFRQITGYNLIELPGGAGSIVDDYGRSPPNEEVDRLMAAWHTFHTAKGLAGLDAEITMADLKSAAGMYAMEGWRDTSLWTDFIDMIDGLASSDSPLASGESAMTEQETVAESSADTLPL</sequence>
<accession>A0A4S8NT59</accession>
<dbReference type="EMBL" id="STGV01000007">
    <property type="protein sequence ID" value="THV20667.1"/>
    <property type="molecule type" value="Genomic_DNA"/>
</dbReference>
<dbReference type="RefSeq" id="WP_136600125.1">
    <property type="nucleotide sequence ID" value="NZ_STGV01000007.1"/>
</dbReference>
<protein>
    <submittedName>
        <fullName evidence="2">Uncharacterized protein</fullName>
    </submittedName>
</protein>
<reference evidence="2 3" key="1">
    <citation type="submission" date="2019-04" db="EMBL/GenBank/DDBJ databases">
        <title>Genome sequence of strain shin9-1.</title>
        <authorList>
            <person name="Gao J."/>
            <person name="Sun J."/>
        </authorList>
    </citation>
    <scope>NUCLEOTIDE SEQUENCE [LARGE SCALE GENOMIC DNA]</scope>
    <source>
        <strain evidence="3">shin9-1</strain>
    </source>
</reference>